<proteinExistence type="predicted"/>
<dbReference type="AlphaFoldDB" id="A0A1H3FNY6"/>
<organism evidence="1 2">
    <name type="scientific">Acinetobacter kyonggiensis</name>
    <dbReference type="NCBI Taxonomy" id="595670"/>
    <lineage>
        <taxon>Bacteria</taxon>
        <taxon>Pseudomonadati</taxon>
        <taxon>Pseudomonadota</taxon>
        <taxon>Gammaproteobacteria</taxon>
        <taxon>Moraxellales</taxon>
        <taxon>Moraxellaceae</taxon>
        <taxon>Acinetobacter</taxon>
    </lineage>
</organism>
<dbReference type="Proteomes" id="UP000199035">
    <property type="component" value="Unassembled WGS sequence"/>
</dbReference>
<evidence type="ECO:0000313" key="1">
    <source>
        <dbReference type="EMBL" id="SDX92517.1"/>
    </source>
</evidence>
<dbReference type="PROSITE" id="PS51257">
    <property type="entry name" value="PROKAR_LIPOPROTEIN"/>
    <property type="match status" value="1"/>
</dbReference>
<sequence length="209" mass="23429">MFRNANYGYCVLVVMFTALVGCNKSLEDSVAEQIQPATEATDLAVSNIEGKKLTEVAGQATLPVATKATEETPHTIPQSAEPYVGRYQTVIRCDDPFVACEKGTADFIVNLLADGTAHRSIIHLGQITFASDVQYHQDHWSYDLEHHQIILHRGNGVEFFYHIDPDQNLVMDLAKISNQTKRNRQYFAQGNAFPKYAYRLVKEPVKPSL</sequence>
<dbReference type="EMBL" id="FNPK01000001">
    <property type="protein sequence ID" value="SDX92517.1"/>
    <property type="molecule type" value="Genomic_DNA"/>
</dbReference>
<accession>A0A1H3FNY6</accession>
<dbReference type="RefSeq" id="WP_213030955.1">
    <property type="nucleotide sequence ID" value="NZ_FNPK01000001.1"/>
</dbReference>
<evidence type="ECO:0008006" key="3">
    <source>
        <dbReference type="Google" id="ProtNLM"/>
    </source>
</evidence>
<name>A0A1H3FNY6_9GAMM</name>
<evidence type="ECO:0000313" key="2">
    <source>
        <dbReference type="Proteomes" id="UP000199035"/>
    </source>
</evidence>
<reference evidence="2" key="1">
    <citation type="submission" date="2016-10" db="EMBL/GenBank/DDBJ databases">
        <authorList>
            <person name="Varghese N."/>
            <person name="Submissions S."/>
        </authorList>
    </citation>
    <scope>NUCLEOTIDE SEQUENCE [LARGE SCALE GENOMIC DNA]</scope>
    <source>
        <strain evidence="2">ANC 5109</strain>
    </source>
</reference>
<protein>
    <recommendedName>
        <fullName evidence="3">NlpE N-terminal domain-containing protein</fullName>
    </recommendedName>
</protein>
<keyword evidence="2" id="KW-1185">Reference proteome</keyword>
<gene>
    <name evidence="1" type="ORF">SAMN05421643_101208</name>
</gene>